<evidence type="ECO:0000256" key="6">
    <source>
        <dbReference type="ARBA" id="ARBA00023136"/>
    </source>
</evidence>
<feature type="domain" description="SRCR" evidence="11">
    <location>
        <begin position="200"/>
        <end position="301"/>
    </location>
</feature>
<keyword evidence="7 9" id="KW-1015">Disulfide bond</keyword>
<evidence type="ECO:0000256" key="9">
    <source>
        <dbReference type="PROSITE-ProRule" id="PRU00196"/>
    </source>
</evidence>
<feature type="region of interest" description="Disordered" evidence="10">
    <location>
        <begin position="19"/>
        <end position="65"/>
    </location>
</feature>
<keyword evidence="6" id="KW-0472">Membrane</keyword>
<keyword evidence="3" id="KW-0732">Signal</keyword>
<feature type="disulfide bond" evidence="9">
    <location>
        <begin position="268"/>
        <end position="278"/>
    </location>
</feature>
<comment type="caution">
    <text evidence="9">Lacks conserved residue(s) required for the propagation of feature annotation.</text>
</comment>
<feature type="domain" description="SRCR" evidence="11">
    <location>
        <begin position="306"/>
        <end position="406"/>
    </location>
</feature>
<keyword evidence="2" id="KW-0812">Transmembrane</keyword>
<protein>
    <submittedName>
        <fullName evidence="13">Neurotrypsin-like</fullName>
    </submittedName>
</protein>
<feature type="compositionally biased region" description="Low complexity" evidence="10">
    <location>
        <begin position="46"/>
        <end position="65"/>
    </location>
</feature>
<dbReference type="InterPro" id="IPR001190">
    <property type="entry name" value="SRCR"/>
</dbReference>
<evidence type="ECO:0000256" key="1">
    <source>
        <dbReference type="ARBA" id="ARBA00004167"/>
    </source>
</evidence>
<dbReference type="OrthoDB" id="536948at2759"/>
<evidence type="ECO:0000313" key="12">
    <source>
        <dbReference type="Proteomes" id="UP000515135"/>
    </source>
</evidence>
<accession>A0A6P5AAX0</accession>
<reference evidence="13" key="1">
    <citation type="submission" date="2025-08" db="UniProtKB">
        <authorList>
            <consortium name="RefSeq"/>
        </authorList>
    </citation>
    <scope>IDENTIFICATION</scope>
    <source>
        <tissue evidence="13">Gonad</tissue>
    </source>
</reference>
<evidence type="ECO:0000256" key="3">
    <source>
        <dbReference type="ARBA" id="ARBA00022729"/>
    </source>
</evidence>
<dbReference type="AlphaFoldDB" id="A0A6P5AAX0"/>
<dbReference type="InterPro" id="IPR036772">
    <property type="entry name" value="SRCR-like_dom_sf"/>
</dbReference>
<keyword evidence="12" id="KW-1185">Reference proteome</keyword>
<dbReference type="Pfam" id="PF00530">
    <property type="entry name" value="SRCR"/>
    <property type="match status" value="3"/>
</dbReference>
<feature type="disulfide bond" evidence="9">
    <location>
        <begin position="153"/>
        <end position="163"/>
    </location>
</feature>
<evidence type="ECO:0000256" key="4">
    <source>
        <dbReference type="ARBA" id="ARBA00022737"/>
    </source>
</evidence>
<dbReference type="PANTHER" id="PTHR48071:SF18">
    <property type="entry name" value="DELETED IN MALIGNANT BRAIN TUMORS 1 PROTEIN-RELATED"/>
    <property type="match status" value="1"/>
</dbReference>
<evidence type="ECO:0000313" key="13">
    <source>
        <dbReference type="RefSeq" id="XP_019646758.1"/>
    </source>
</evidence>
<keyword evidence="4" id="KW-0677">Repeat</keyword>
<evidence type="ECO:0000256" key="7">
    <source>
        <dbReference type="ARBA" id="ARBA00023157"/>
    </source>
</evidence>
<feature type="disulfide bond" evidence="9">
    <location>
        <begin position="375"/>
        <end position="385"/>
    </location>
</feature>
<name>A0A6P5AAX0_BRABE</name>
<dbReference type="SMART" id="SM00202">
    <property type="entry name" value="SR"/>
    <property type="match status" value="3"/>
</dbReference>
<dbReference type="Gene3D" id="3.10.250.10">
    <property type="entry name" value="SRCR-like domain"/>
    <property type="match status" value="3"/>
</dbReference>
<evidence type="ECO:0000259" key="11">
    <source>
        <dbReference type="PROSITE" id="PS50287"/>
    </source>
</evidence>
<dbReference type="Proteomes" id="UP000515135">
    <property type="component" value="Unplaced"/>
</dbReference>
<dbReference type="GO" id="GO:0016020">
    <property type="term" value="C:membrane"/>
    <property type="evidence" value="ECO:0007669"/>
    <property type="project" value="UniProtKB-SubCell"/>
</dbReference>
<dbReference type="PRINTS" id="PR00258">
    <property type="entry name" value="SPERACTRCPTR"/>
</dbReference>
<dbReference type="PANTHER" id="PTHR48071">
    <property type="entry name" value="SRCR DOMAIN-CONTAINING PROTEIN"/>
    <property type="match status" value="1"/>
</dbReference>
<dbReference type="RefSeq" id="XP_019646758.1">
    <property type="nucleotide sequence ID" value="XM_019791199.1"/>
</dbReference>
<feature type="compositionally biased region" description="Pro residues" evidence="10">
    <location>
        <begin position="23"/>
        <end position="44"/>
    </location>
</feature>
<feature type="domain" description="SRCR" evidence="11">
    <location>
        <begin position="80"/>
        <end position="191"/>
    </location>
</feature>
<sequence length="427" mass="45345">MDNIVPLRNRLEEFLLEKRWPYTGPPGPPGPPGPQGPQGPPGLQGPPGQCCAGAGATAAPGRPLPATTALSPVDAHGFQVRLAGESNRNTPLEGRVEVRFGTGAWGTVCDDEWDLKDAQVVCRQLGFGKALEAKEKAHFGAGSGSVWMKNVECRGSETNLGNCPAVYLERTDSRDDQKLCRHVEDAGVVCEGKLAVQLAVRLDGGRLPWEGRVEFRPGDKSEWRAVCNNGWGETETGTVCKQLGYTGGVSSAPTSTYSSRTWLKRVSCSETKTNIASCALVWVSGSRGCLAHQKNVQVVCIGDVSIRLAGGQTPPEGRVEVRAGYGDWGTVCDDGFDDRDAQVVCRQLGFVNGVATQGKDYPGGTGEIWLNHLNCDGSESSLADCGITKWGGHDCTHKEDAAVICGGAGTSSIYSIYLQICKDCCGN</sequence>
<dbReference type="FunFam" id="3.10.250.10:FF:000001">
    <property type="entry name" value="Lysyl oxidase 4 isoform X1"/>
    <property type="match status" value="2"/>
</dbReference>
<dbReference type="PROSITE" id="PS50287">
    <property type="entry name" value="SRCR_2"/>
    <property type="match status" value="3"/>
</dbReference>
<organism evidence="12 13">
    <name type="scientific">Branchiostoma belcheri</name>
    <name type="common">Amphioxus</name>
    <dbReference type="NCBI Taxonomy" id="7741"/>
    <lineage>
        <taxon>Eukaryota</taxon>
        <taxon>Metazoa</taxon>
        <taxon>Chordata</taxon>
        <taxon>Cephalochordata</taxon>
        <taxon>Leptocardii</taxon>
        <taxon>Amphioxiformes</taxon>
        <taxon>Branchiostomatidae</taxon>
        <taxon>Branchiostoma</taxon>
    </lineage>
</organism>
<dbReference type="SUPFAM" id="SSF56487">
    <property type="entry name" value="SRCR-like"/>
    <property type="match status" value="3"/>
</dbReference>
<comment type="subcellular location">
    <subcellularLocation>
        <location evidence="1">Membrane</location>
        <topology evidence="1">Single-pass membrane protein</topology>
    </subcellularLocation>
</comment>
<keyword evidence="5" id="KW-1133">Transmembrane helix</keyword>
<gene>
    <name evidence="13" type="primary">LOC109487214</name>
</gene>
<dbReference type="FunFam" id="3.10.250.10:FF:000016">
    <property type="entry name" value="Scavenger receptor cysteine-rich protein type 12"/>
    <property type="match status" value="1"/>
</dbReference>
<keyword evidence="8" id="KW-0325">Glycoprotein</keyword>
<dbReference type="GeneID" id="109487214"/>
<evidence type="ECO:0000256" key="5">
    <source>
        <dbReference type="ARBA" id="ARBA00022989"/>
    </source>
</evidence>
<dbReference type="KEGG" id="bbel:109487214"/>
<evidence type="ECO:0000256" key="8">
    <source>
        <dbReference type="ARBA" id="ARBA00023180"/>
    </source>
</evidence>
<evidence type="ECO:0000256" key="2">
    <source>
        <dbReference type="ARBA" id="ARBA00022692"/>
    </source>
</evidence>
<proteinExistence type="predicted"/>
<evidence type="ECO:0000256" key="10">
    <source>
        <dbReference type="SAM" id="MobiDB-lite"/>
    </source>
</evidence>